<proteinExistence type="predicted"/>
<keyword evidence="2" id="KW-1185">Reference proteome</keyword>
<accession>A0A7J6XB92</accession>
<dbReference type="OrthoDB" id="1862401at2759"/>
<protein>
    <submittedName>
        <fullName evidence="1">Uncharacterized protein</fullName>
    </submittedName>
</protein>
<evidence type="ECO:0000313" key="2">
    <source>
        <dbReference type="Proteomes" id="UP000554482"/>
    </source>
</evidence>
<sequence>MDFRNRLQPPLPPSYYVNAVTITTHMTKSGDLISSGLSYVTGKIRKSVDMASNVDYKNLHGYLEISA</sequence>
<dbReference type="Pfam" id="PF02458">
    <property type="entry name" value="Transferase"/>
    <property type="match status" value="1"/>
</dbReference>
<dbReference type="Gene3D" id="3.30.559.10">
    <property type="entry name" value="Chloramphenicol acetyltransferase-like domain"/>
    <property type="match status" value="1"/>
</dbReference>
<name>A0A7J6XB92_THATH</name>
<dbReference type="Proteomes" id="UP000554482">
    <property type="component" value="Unassembled WGS sequence"/>
</dbReference>
<dbReference type="AlphaFoldDB" id="A0A7J6XB92"/>
<evidence type="ECO:0000313" key="1">
    <source>
        <dbReference type="EMBL" id="KAF5205710.1"/>
    </source>
</evidence>
<gene>
    <name evidence="1" type="ORF">FRX31_004702</name>
</gene>
<dbReference type="EMBL" id="JABWDY010003731">
    <property type="protein sequence ID" value="KAF5205710.1"/>
    <property type="molecule type" value="Genomic_DNA"/>
</dbReference>
<organism evidence="1 2">
    <name type="scientific">Thalictrum thalictroides</name>
    <name type="common">Rue-anemone</name>
    <name type="synonym">Anemone thalictroides</name>
    <dbReference type="NCBI Taxonomy" id="46969"/>
    <lineage>
        <taxon>Eukaryota</taxon>
        <taxon>Viridiplantae</taxon>
        <taxon>Streptophyta</taxon>
        <taxon>Embryophyta</taxon>
        <taxon>Tracheophyta</taxon>
        <taxon>Spermatophyta</taxon>
        <taxon>Magnoliopsida</taxon>
        <taxon>Ranunculales</taxon>
        <taxon>Ranunculaceae</taxon>
        <taxon>Thalictroideae</taxon>
        <taxon>Thalictrum</taxon>
    </lineage>
</organism>
<reference evidence="1 2" key="1">
    <citation type="submission" date="2020-06" db="EMBL/GenBank/DDBJ databases">
        <title>Transcriptomic and genomic resources for Thalictrum thalictroides and T. hernandezii: Facilitating candidate gene discovery in an emerging model plant lineage.</title>
        <authorList>
            <person name="Arias T."/>
            <person name="Riano-Pachon D.M."/>
            <person name="Di Stilio V.S."/>
        </authorList>
    </citation>
    <scope>NUCLEOTIDE SEQUENCE [LARGE SCALE GENOMIC DNA]</scope>
    <source>
        <strain evidence="2">cv. WT478/WT964</strain>
        <tissue evidence="1">Leaves</tissue>
    </source>
</reference>
<comment type="caution">
    <text evidence="1">The sequence shown here is derived from an EMBL/GenBank/DDBJ whole genome shotgun (WGS) entry which is preliminary data.</text>
</comment>
<dbReference type="InterPro" id="IPR023213">
    <property type="entry name" value="CAT-like_dom_sf"/>
</dbReference>